<evidence type="ECO:0000256" key="1">
    <source>
        <dbReference type="SAM" id="Phobius"/>
    </source>
</evidence>
<protein>
    <submittedName>
        <fullName evidence="3">Phosphatase PAP2 family protein</fullName>
    </submittedName>
</protein>
<dbReference type="CDD" id="cd03396">
    <property type="entry name" value="PAP2_like_6"/>
    <property type="match status" value="1"/>
</dbReference>
<organism evidence="3 4">
    <name type="scientific">Caenimonas koreensis DSM 17982</name>
    <dbReference type="NCBI Taxonomy" id="1121255"/>
    <lineage>
        <taxon>Bacteria</taxon>
        <taxon>Pseudomonadati</taxon>
        <taxon>Pseudomonadota</taxon>
        <taxon>Betaproteobacteria</taxon>
        <taxon>Burkholderiales</taxon>
        <taxon>Comamonadaceae</taxon>
        <taxon>Caenimonas</taxon>
    </lineage>
</organism>
<feature type="transmembrane region" description="Helical" evidence="1">
    <location>
        <begin position="194"/>
        <end position="212"/>
    </location>
</feature>
<sequence length="228" mass="24978">MFPATAIWTVGILGLLLLWDASDLDMVLARVGAAGAVFPLRYNWFVNAVLHDGMRYAAWCVAAWLFVGIWAPTALLSRLTRAARVQWLVSLLVSVLVINLLKQASHTSCPWDLAEFGGIGTYVNHWAWGVDDGGPGRCFPAGHASAAFGFLGGFFVFYPVSRRLAFACLGLSLTVGLTLGIAQQLRGAHFMSHTLWTAWLCWLCGLLVNSVAQWRWRNDTALSAHEVS</sequence>
<evidence type="ECO:0000313" key="3">
    <source>
        <dbReference type="EMBL" id="MRD45992.1"/>
    </source>
</evidence>
<dbReference type="EMBL" id="WJBU01000001">
    <property type="protein sequence ID" value="MRD45992.1"/>
    <property type="molecule type" value="Genomic_DNA"/>
</dbReference>
<reference evidence="3 4" key="1">
    <citation type="submission" date="2019-11" db="EMBL/GenBank/DDBJ databases">
        <title>Caenimonas koreensis gen. nov., sp. nov., isolated from activated sludge.</title>
        <authorList>
            <person name="Seung H.R."/>
        </authorList>
    </citation>
    <scope>NUCLEOTIDE SEQUENCE [LARGE SCALE GENOMIC DNA]</scope>
    <source>
        <strain evidence="3 4">EMB320</strain>
    </source>
</reference>
<keyword evidence="4" id="KW-1185">Reference proteome</keyword>
<dbReference type="Proteomes" id="UP000487350">
    <property type="component" value="Unassembled WGS sequence"/>
</dbReference>
<feature type="transmembrane region" description="Helical" evidence="1">
    <location>
        <begin position="85"/>
        <end position="101"/>
    </location>
</feature>
<feature type="transmembrane region" description="Helical" evidence="1">
    <location>
        <begin position="139"/>
        <end position="157"/>
    </location>
</feature>
<keyword evidence="1" id="KW-0812">Transmembrane</keyword>
<evidence type="ECO:0000259" key="2">
    <source>
        <dbReference type="Pfam" id="PF01569"/>
    </source>
</evidence>
<keyword evidence="1" id="KW-0472">Membrane</keyword>
<accession>A0A844AY48</accession>
<evidence type="ECO:0000313" key="4">
    <source>
        <dbReference type="Proteomes" id="UP000487350"/>
    </source>
</evidence>
<gene>
    <name evidence="3" type="ORF">GHT07_01780</name>
</gene>
<feature type="domain" description="Phosphatidic acid phosphatase type 2/haloperoxidase" evidence="2">
    <location>
        <begin position="87"/>
        <end position="216"/>
    </location>
</feature>
<dbReference type="Pfam" id="PF01569">
    <property type="entry name" value="PAP2"/>
    <property type="match status" value="1"/>
</dbReference>
<feature type="transmembrane region" description="Helical" evidence="1">
    <location>
        <begin position="53"/>
        <end position="73"/>
    </location>
</feature>
<proteinExistence type="predicted"/>
<dbReference type="OrthoDB" id="7348799at2"/>
<dbReference type="InterPro" id="IPR000326">
    <property type="entry name" value="PAP2/HPO"/>
</dbReference>
<feature type="transmembrane region" description="Helical" evidence="1">
    <location>
        <begin position="164"/>
        <end position="182"/>
    </location>
</feature>
<dbReference type="AlphaFoldDB" id="A0A844AY48"/>
<dbReference type="InterPro" id="IPR036938">
    <property type="entry name" value="PAP2/HPO_sf"/>
</dbReference>
<dbReference type="SUPFAM" id="SSF48317">
    <property type="entry name" value="Acid phosphatase/Vanadium-dependent haloperoxidase"/>
    <property type="match status" value="1"/>
</dbReference>
<comment type="caution">
    <text evidence="3">The sequence shown here is derived from an EMBL/GenBank/DDBJ whole genome shotgun (WGS) entry which is preliminary data.</text>
</comment>
<name>A0A844AY48_9BURK</name>
<keyword evidence="1" id="KW-1133">Transmembrane helix</keyword>